<gene>
    <name evidence="2" type="ORF">ACJDT4_01835</name>
</gene>
<dbReference type="Gene3D" id="2.170.120.40">
    <property type="entry name" value="YbbR-like domain"/>
    <property type="match status" value="2"/>
</dbReference>
<reference evidence="2 3" key="1">
    <citation type="submission" date="2024-11" db="EMBL/GenBank/DDBJ databases">
        <authorList>
            <person name="Heng Y.C."/>
            <person name="Lim A.C.H."/>
            <person name="Lee J.K.Y."/>
            <person name="Kittelmann S."/>
        </authorList>
    </citation>
    <scope>NUCLEOTIDE SEQUENCE [LARGE SCALE GENOMIC DNA]</scope>
    <source>
        <strain evidence="2 3">WILCCON 0114</strain>
    </source>
</reference>
<name>A0ABW8T9V1_9CLOT</name>
<dbReference type="Gene3D" id="2.170.120.30">
    <property type="match status" value="2"/>
</dbReference>
<dbReference type="InterPro" id="IPR012505">
    <property type="entry name" value="YbbR"/>
</dbReference>
<comment type="caution">
    <text evidence="2">The sequence shown here is derived from an EMBL/GenBank/DDBJ whole genome shotgun (WGS) entry which is preliminary data.</text>
</comment>
<organism evidence="2 3">
    <name type="scientific">Clostridium neuense</name>
    <dbReference type="NCBI Taxonomy" id="1728934"/>
    <lineage>
        <taxon>Bacteria</taxon>
        <taxon>Bacillati</taxon>
        <taxon>Bacillota</taxon>
        <taxon>Clostridia</taxon>
        <taxon>Eubacteriales</taxon>
        <taxon>Clostridiaceae</taxon>
        <taxon>Clostridium</taxon>
    </lineage>
</organism>
<dbReference type="EMBL" id="JBJIAA010000001">
    <property type="protein sequence ID" value="MFL0249147.1"/>
    <property type="molecule type" value="Genomic_DNA"/>
</dbReference>
<dbReference type="PANTHER" id="PTHR37804:SF1">
    <property type="entry name" value="CDAA REGULATORY PROTEIN CDAR"/>
    <property type="match status" value="1"/>
</dbReference>
<dbReference type="Pfam" id="PF07949">
    <property type="entry name" value="YbbR"/>
    <property type="match status" value="4"/>
</dbReference>
<dbReference type="PANTHER" id="PTHR37804">
    <property type="entry name" value="CDAA REGULATORY PROTEIN CDAR"/>
    <property type="match status" value="1"/>
</dbReference>
<dbReference type="RefSeq" id="WP_406785821.1">
    <property type="nucleotide sequence ID" value="NZ_JBJIAA010000001.1"/>
</dbReference>
<feature type="transmembrane region" description="Helical" evidence="1">
    <location>
        <begin position="9"/>
        <end position="26"/>
    </location>
</feature>
<proteinExistence type="predicted"/>
<dbReference type="Proteomes" id="UP001623592">
    <property type="component" value="Unassembled WGS sequence"/>
</dbReference>
<keyword evidence="1" id="KW-1133">Transmembrane helix</keyword>
<evidence type="ECO:0000256" key="1">
    <source>
        <dbReference type="SAM" id="Phobius"/>
    </source>
</evidence>
<evidence type="ECO:0000313" key="3">
    <source>
        <dbReference type="Proteomes" id="UP001623592"/>
    </source>
</evidence>
<keyword evidence="1" id="KW-0472">Membrane</keyword>
<evidence type="ECO:0000313" key="2">
    <source>
        <dbReference type="EMBL" id="MFL0249147.1"/>
    </source>
</evidence>
<sequence>MEKSGKKQIVIRIACLIASFCLWLYINNYENPIKTYKIKNVTVQVLNQDLLKQNNLVLSPNQNFNINLTIKGNAMDVYSVKASDFKLVADLSSYALKKGDNRIPVKIEKYPDNINVVQTDSLWVDINLDEYTQKTVPVTTNIQGRPQIGLYSSDATVNPRNVTVSGPAKNIQLVDHVEVNVNVSNLTSDAELKVVPQPVDAKGNLISDVKVQPGTINVSVPIRKAKSVAVNVKTKGQPSSKISIKSVYPEQNYVDVIGSESELADINSIDTEEVDLSSITGDTEVKAKLNVPKNVRLVGSSTVTIKITTEQAANNPTNTNTTLSVNIGSTNLDQSLKAEIKPSTITVVVSGGTNISSDSVKAVVDLSNLKEGTHDLPVNITLPEGVKKVSQTPDKVTVTISKK</sequence>
<protein>
    <submittedName>
        <fullName evidence="2">YbbR-like domain-containing protein</fullName>
    </submittedName>
</protein>
<keyword evidence="3" id="KW-1185">Reference proteome</keyword>
<accession>A0ABW8T9V1</accession>
<keyword evidence="1" id="KW-0812">Transmembrane</keyword>
<dbReference type="CDD" id="cd20206">
    <property type="entry name" value="YbbR"/>
    <property type="match status" value="1"/>
</dbReference>
<dbReference type="InterPro" id="IPR053154">
    <property type="entry name" value="c-di-AMP_regulator"/>
</dbReference>